<dbReference type="Pfam" id="PF03852">
    <property type="entry name" value="Vsr"/>
    <property type="match status" value="1"/>
</dbReference>
<dbReference type="GO" id="GO:0006298">
    <property type="term" value="P:mismatch repair"/>
    <property type="evidence" value="ECO:0007669"/>
    <property type="project" value="InterPro"/>
</dbReference>
<organism evidence="7">
    <name type="scientific">Acinetobacter baumannii</name>
    <dbReference type="NCBI Taxonomy" id="470"/>
    <lineage>
        <taxon>Bacteria</taxon>
        <taxon>Pseudomonadati</taxon>
        <taxon>Pseudomonadota</taxon>
        <taxon>Gammaproteobacteria</taxon>
        <taxon>Moraxellales</taxon>
        <taxon>Moraxellaceae</taxon>
        <taxon>Acinetobacter</taxon>
        <taxon>Acinetobacter calcoaceticus/baumannii complex</taxon>
    </lineage>
</organism>
<evidence type="ECO:0000256" key="4">
    <source>
        <dbReference type="ARBA" id="ARBA00022801"/>
    </source>
</evidence>
<dbReference type="SUPFAM" id="SSF52980">
    <property type="entry name" value="Restriction endonuclease-like"/>
    <property type="match status" value="1"/>
</dbReference>
<evidence type="ECO:0000256" key="6">
    <source>
        <dbReference type="ARBA" id="ARBA00029466"/>
    </source>
</evidence>
<dbReference type="InterPro" id="IPR004603">
    <property type="entry name" value="DNA_mismatch_endonuc_vsr"/>
</dbReference>
<proteinExistence type="inferred from homology"/>
<dbReference type="GeneID" id="92894024"/>
<dbReference type="REBASE" id="382050">
    <property type="entry name" value="V.AbaCORF16690P"/>
</dbReference>
<evidence type="ECO:0000256" key="3">
    <source>
        <dbReference type="ARBA" id="ARBA00022763"/>
    </source>
</evidence>
<reference evidence="7" key="1">
    <citation type="submission" date="2020-03" db="EMBL/GenBank/DDBJ databases">
        <title>Complete genome sequence of Acinetobacter baumannii ATCC19606T, which is a model strain for tolerization of antimicrobial agents.</title>
        <authorList>
            <person name="Tsubouchi T."/>
            <person name="Suzuki M."/>
            <person name="Niki M."/>
            <person name="Oinuma K."/>
            <person name="Niki M."/>
            <person name="Shibayama K."/>
            <person name="Kakeya H."/>
            <person name="Kaneko Y."/>
        </authorList>
    </citation>
    <scope>NUCLEOTIDE SEQUENCE</scope>
    <source>
        <strain evidence="7">ATCC19606</strain>
    </source>
</reference>
<dbReference type="CDD" id="cd00221">
    <property type="entry name" value="Vsr"/>
    <property type="match status" value="1"/>
</dbReference>
<dbReference type="GO" id="GO:0016787">
    <property type="term" value="F:hydrolase activity"/>
    <property type="evidence" value="ECO:0007669"/>
    <property type="project" value="UniProtKB-KW"/>
</dbReference>
<dbReference type="Gene3D" id="3.40.960.10">
    <property type="entry name" value="VSR Endonuclease"/>
    <property type="match status" value="1"/>
</dbReference>
<dbReference type="InterPro" id="IPR011335">
    <property type="entry name" value="Restrct_endonuc-II-like"/>
</dbReference>
<dbReference type="AlphaFoldDB" id="A0A6F8TEJ1"/>
<accession>A0A6F8TEJ1</accession>
<keyword evidence="2" id="KW-0255">Endonuclease</keyword>
<dbReference type="GO" id="GO:0004519">
    <property type="term" value="F:endonuclease activity"/>
    <property type="evidence" value="ECO:0007669"/>
    <property type="project" value="UniProtKB-KW"/>
</dbReference>
<dbReference type="EMBL" id="AP022836">
    <property type="protein sequence ID" value="BCA99387.1"/>
    <property type="molecule type" value="Genomic_DNA"/>
</dbReference>
<evidence type="ECO:0000313" key="7">
    <source>
        <dbReference type="EMBL" id="BCA99387.1"/>
    </source>
</evidence>
<dbReference type="NCBIfam" id="TIGR00632">
    <property type="entry name" value="vsr"/>
    <property type="match status" value="1"/>
</dbReference>
<keyword evidence="1" id="KW-0540">Nuclease</keyword>
<keyword evidence="4" id="KW-0378">Hydrolase</keyword>
<keyword evidence="5" id="KW-0234">DNA repair</keyword>
<gene>
    <name evidence="7" type="ORF">ATCC19606_17230</name>
</gene>
<keyword evidence="3" id="KW-0227">DNA damage</keyword>
<dbReference type="RefSeq" id="WP_000227709.1">
    <property type="nucleotide sequence ID" value="NZ_AP025740.1"/>
</dbReference>
<comment type="similarity">
    <text evidence="6">Belongs to the Vsr family.</text>
</comment>
<protein>
    <submittedName>
        <fullName evidence="7">Uncharacterized protein</fullName>
    </submittedName>
</protein>
<evidence type="ECO:0000256" key="2">
    <source>
        <dbReference type="ARBA" id="ARBA00022759"/>
    </source>
</evidence>
<evidence type="ECO:0000256" key="1">
    <source>
        <dbReference type="ARBA" id="ARBA00022722"/>
    </source>
</evidence>
<sequence>MVDIVDSATRSRMMSNIKGRNTKPELLIRSLLHAQGFRFRIHRKDLPGKPDIVLPKYKAIIFIHGCFWHGHQNCRLFKLPGSRTEFWEAKISKNQDNDLKTKELLLNSGWRICTIWECAVRRSKKDPVALMNILTKWLSCSEQLLEIDEPMINKKREITLPSSCEIGLSSTDSN</sequence>
<evidence type="ECO:0000256" key="5">
    <source>
        <dbReference type="ARBA" id="ARBA00023204"/>
    </source>
</evidence>
<name>A0A6F8TEJ1_ACIBA</name>